<sequence>MCSGIRKLDQDTTDLLTSSRSIECITTAVALILQNSVDSGAAEVEIVLDLANRAFTVIDDGCGMNRKDLVNFGQLHYSSKISNVTNLSNNLSTFGYRGRSVFDISNVAKVTTLSRTKNESNTWLRKPEGNIEKIDPALPWGTSVIVTDFFHNLPVRREALEKASSNRLCDKLRFLVFDVLVSHPETKITVRSDSLLKHGFALFESRDVHTSLSKSQKLSLCLFNVLGISTEDFSPKPVHARFQNYVVEGLVSTKLTTTKDIQLVYINGERCQNEIILKPIAKLFSDIRSQSRTKADLGGTRRGYYLFVLKASTPVSGYHGSGELSVRDWNQIKIVHSLIIKVVEAVFKTRTDLPHSLPSSCYNKRSHKETSLDESRLVHYVFESTDPRGLTTVGCSQQAIKKLRTTVNDCQIRHNTTACDVQNMWGLTPHARIPFENQSNPPAGSPVPDFAGLSTHREIALTKSSLRSYVPVSQIDLKFILLRSSKPALNSQPSLIMVDQHACDERIRLETMLNEFIGELLISPSAPSVNVQIEIASTFREFQSFDDYQHEFARWGIRYEAQNFTERQVLIKIITIPELLQRSSKHLLKDILIQHASDLRNFRKTRIGHIDAKNINLSVEEPFAWWKHAKSIPTILMDHIRSKACRSSIMFGQPLSAPECVLLIKMLSDCRDPFYCAHGRPSLVPLTTSDVDGYSQMAGAFNNKDYQIDN</sequence>
<dbReference type="SUPFAM" id="SSF118116">
    <property type="entry name" value="DNA mismatch repair protein MutL"/>
    <property type="match status" value="1"/>
</dbReference>
<protein>
    <submittedName>
        <fullName evidence="3">LANO_0H16094g1_1</fullName>
    </submittedName>
</protein>
<dbReference type="Pfam" id="PF13589">
    <property type="entry name" value="HATPase_c_3"/>
    <property type="match status" value="1"/>
</dbReference>
<dbReference type="OrthoDB" id="429932at2759"/>
<dbReference type="InterPro" id="IPR014790">
    <property type="entry name" value="MutL_C"/>
</dbReference>
<feature type="domain" description="MutL C-terminal dimerisation" evidence="2">
    <location>
        <begin position="471"/>
        <end position="655"/>
    </location>
</feature>
<evidence type="ECO:0000259" key="2">
    <source>
        <dbReference type="SMART" id="SM00853"/>
    </source>
</evidence>
<evidence type="ECO:0000313" key="4">
    <source>
        <dbReference type="Proteomes" id="UP000189911"/>
    </source>
</evidence>
<reference evidence="4" key="1">
    <citation type="submission" date="2016-03" db="EMBL/GenBank/DDBJ databases">
        <authorList>
            <person name="Devillers Hugo."/>
        </authorList>
    </citation>
    <scope>NUCLEOTIDE SEQUENCE [LARGE SCALE GENOMIC DNA]</scope>
</reference>
<dbReference type="InterPro" id="IPR042120">
    <property type="entry name" value="MutL_C_dimsub"/>
</dbReference>
<comment type="similarity">
    <text evidence="1">Belongs to the DNA mismatch repair MutL/HexB family.</text>
</comment>
<accession>A0A1G4KMV1</accession>
<dbReference type="InterPro" id="IPR036890">
    <property type="entry name" value="HATPase_C_sf"/>
</dbReference>
<proteinExistence type="inferred from homology"/>
<evidence type="ECO:0000256" key="1">
    <source>
        <dbReference type="ARBA" id="ARBA00006082"/>
    </source>
</evidence>
<dbReference type="GO" id="GO:0005524">
    <property type="term" value="F:ATP binding"/>
    <property type="evidence" value="ECO:0007669"/>
    <property type="project" value="InterPro"/>
</dbReference>
<dbReference type="GO" id="GO:0140664">
    <property type="term" value="F:ATP-dependent DNA damage sensor activity"/>
    <property type="evidence" value="ECO:0007669"/>
    <property type="project" value="InterPro"/>
</dbReference>
<dbReference type="GO" id="GO:0016887">
    <property type="term" value="F:ATP hydrolysis activity"/>
    <property type="evidence" value="ECO:0007669"/>
    <property type="project" value="InterPro"/>
</dbReference>
<dbReference type="AlphaFoldDB" id="A0A1G4KMV1"/>
<gene>
    <name evidence="3" type="ORF">LANO_0H16094G</name>
</gene>
<organism evidence="3 4">
    <name type="scientific">Lachancea nothofagi CBS 11611</name>
    <dbReference type="NCBI Taxonomy" id="1266666"/>
    <lineage>
        <taxon>Eukaryota</taxon>
        <taxon>Fungi</taxon>
        <taxon>Dikarya</taxon>
        <taxon>Ascomycota</taxon>
        <taxon>Saccharomycotina</taxon>
        <taxon>Saccharomycetes</taxon>
        <taxon>Saccharomycetales</taxon>
        <taxon>Saccharomycetaceae</taxon>
        <taxon>Lachancea</taxon>
    </lineage>
</organism>
<dbReference type="Gene3D" id="3.30.1370.100">
    <property type="entry name" value="MutL, C-terminal domain, regulatory subdomain"/>
    <property type="match status" value="1"/>
</dbReference>
<dbReference type="SUPFAM" id="SSF55874">
    <property type="entry name" value="ATPase domain of HSP90 chaperone/DNA topoisomerase II/histidine kinase"/>
    <property type="match status" value="1"/>
</dbReference>
<dbReference type="SMART" id="SM00853">
    <property type="entry name" value="MutL_C"/>
    <property type="match status" value="1"/>
</dbReference>
<dbReference type="InterPro" id="IPR037198">
    <property type="entry name" value="MutL_C_sf"/>
</dbReference>
<dbReference type="EMBL" id="LT598447">
    <property type="protein sequence ID" value="SCV05829.1"/>
    <property type="molecule type" value="Genomic_DNA"/>
</dbReference>
<keyword evidence="4" id="KW-1185">Reference proteome</keyword>
<dbReference type="GO" id="GO:0032300">
    <property type="term" value="C:mismatch repair complex"/>
    <property type="evidence" value="ECO:0007669"/>
    <property type="project" value="InterPro"/>
</dbReference>
<dbReference type="Gene3D" id="3.30.1540.20">
    <property type="entry name" value="MutL, C-terminal domain, dimerisation subdomain"/>
    <property type="match status" value="1"/>
</dbReference>
<dbReference type="Proteomes" id="UP000189911">
    <property type="component" value="Chromosome H"/>
</dbReference>
<dbReference type="InterPro" id="IPR038973">
    <property type="entry name" value="MutL/Mlh/Pms-like"/>
</dbReference>
<evidence type="ECO:0000313" key="3">
    <source>
        <dbReference type="EMBL" id="SCV05829.1"/>
    </source>
</evidence>
<dbReference type="Gene3D" id="3.30.565.10">
    <property type="entry name" value="Histidine kinase-like ATPase, C-terminal domain"/>
    <property type="match status" value="1"/>
</dbReference>
<dbReference type="InterPro" id="IPR042121">
    <property type="entry name" value="MutL_C_regsub"/>
</dbReference>
<dbReference type="PANTHER" id="PTHR10073">
    <property type="entry name" value="DNA MISMATCH REPAIR PROTEIN MLH, PMS, MUTL"/>
    <property type="match status" value="1"/>
</dbReference>
<dbReference type="GO" id="GO:0006298">
    <property type="term" value="P:mismatch repair"/>
    <property type="evidence" value="ECO:0007669"/>
    <property type="project" value="InterPro"/>
</dbReference>
<dbReference type="PANTHER" id="PTHR10073:SF47">
    <property type="entry name" value="DNA MISMATCH REPAIR PROTEIN MLH3"/>
    <property type="match status" value="1"/>
</dbReference>
<name>A0A1G4KMV1_9SACH</name>